<evidence type="ECO:0000313" key="4">
    <source>
        <dbReference type="Proteomes" id="UP000226192"/>
    </source>
</evidence>
<dbReference type="OrthoDB" id="360327at2759"/>
<name>A0A2C5X7Y0_9HYPO</name>
<feature type="region of interest" description="Disordered" evidence="2">
    <location>
        <begin position="286"/>
        <end position="322"/>
    </location>
</feature>
<feature type="compositionally biased region" description="Acidic residues" evidence="2">
    <location>
        <begin position="224"/>
        <end position="233"/>
    </location>
</feature>
<accession>A0A2C5X7Y0</accession>
<protein>
    <submittedName>
        <fullName evidence="3">Uncharacterized protein</fullName>
    </submittedName>
</protein>
<dbReference type="Proteomes" id="UP000226192">
    <property type="component" value="Unassembled WGS sequence"/>
</dbReference>
<dbReference type="PANTHER" id="PTHR12111">
    <property type="entry name" value="SPLICING FACTOR YJU2"/>
    <property type="match status" value="1"/>
</dbReference>
<evidence type="ECO:0000256" key="1">
    <source>
        <dbReference type="ARBA" id="ARBA00005595"/>
    </source>
</evidence>
<organism evidence="3 4">
    <name type="scientific">Ophiocordyceps australis</name>
    <dbReference type="NCBI Taxonomy" id="1399860"/>
    <lineage>
        <taxon>Eukaryota</taxon>
        <taxon>Fungi</taxon>
        <taxon>Dikarya</taxon>
        <taxon>Ascomycota</taxon>
        <taxon>Pezizomycotina</taxon>
        <taxon>Sordariomycetes</taxon>
        <taxon>Hypocreomycetidae</taxon>
        <taxon>Hypocreales</taxon>
        <taxon>Ophiocordycipitaceae</taxon>
        <taxon>Ophiocordyceps</taxon>
    </lineage>
</organism>
<feature type="region of interest" description="Disordered" evidence="2">
    <location>
        <begin position="221"/>
        <end position="240"/>
    </location>
</feature>
<gene>
    <name evidence="3" type="ORF">CDD81_1817</name>
</gene>
<sequence length="322" mass="35620">MQGFNMGRYHPPDPDATPSSRRRGSSKALQTPTVRFEMPFAIWCSSCSQPTLIGQGVRFNARKKRVGAYFSTPVYRFSMRHGECGGEIEIETEPAKTDYVVVAGGRRRDYGGSDEASPCPEVDKQSAFSTLERTIAHRSALAASNSRIQALAAAQDATWSDPYAHNQRLRAALRPARRLRLMQQRRDAQMAQFAPQLVLLPPSEEDARQAALVDFGAAPRRLEEEEEEQEEDEGVARQVWPDAPLAKPLFQRSARLAANSSPHASCLASAIASRTRLAHDPFVQSATARFAPVKKPRRQPPHPDAATPKTEPSSLLVQYDSD</sequence>
<feature type="region of interest" description="Disordered" evidence="2">
    <location>
        <begin position="1"/>
        <end position="29"/>
    </location>
</feature>
<evidence type="ECO:0000313" key="3">
    <source>
        <dbReference type="EMBL" id="PHH60379.1"/>
    </source>
</evidence>
<dbReference type="EMBL" id="NJET01000150">
    <property type="protein sequence ID" value="PHH60379.1"/>
    <property type="molecule type" value="Genomic_DNA"/>
</dbReference>
<dbReference type="STRING" id="1399860.A0A2C5X7Y0"/>
<comment type="similarity">
    <text evidence="1">Belongs to the CWC16 family.</text>
</comment>
<dbReference type="GO" id="GO:0000398">
    <property type="term" value="P:mRNA splicing, via spliceosome"/>
    <property type="evidence" value="ECO:0007669"/>
    <property type="project" value="InterPro"/>
</dbReference>
<dbReference type="GO" id="GO:0071014">
    <property type="term" value="C:post-mRNA release spliceosomal complex"/>
    <property type="evidence" value="ECO:0007669"/>
    <property type="project" value="TreeGrafter"/>
</dbReference>
<evidence type="ECO:0000256" key="2">
    <source>
        <dbReference type="SAM" id="MobiDB-lite"/>
    </source>
</evidence>
<comment type="caution">
    <text evidence="3">The sequence shown here is derived from an EMBL/GenBank/DDBJ whole genome shotgun (WGS) entry which is preliminary data.</text>
</comment>
<dbReference type="Pfam" id="PF04502">
    <property type="entry name" value="Saf4_Yju2"/>
    <property type="match status" value="1"/>
</dbReference>
<dbReference type="InterPro" id="IPR007590">
    <property type="entry name" value="Saf4/Yju2"/>
</dbReference>
<dbReference type="AlphaFoldDB" id="A0A2C5X7Y0"/>
<keyword evidence="4" id="KW-1185">Reference proteome</keyword>
<proteinExistence type="inferred from homology"/>
<dbReference type="GO" id="GO:0005684">
    <property type="term" value="C:U2-type spliceosomal complex"/>
    <property type="evidence" value="ECO:0007669"/>
    <property type="project" value="TreeGrafter"/>
</dbReference>
<reference evidence="3 4" key="1">
    <citation type="submission" date="2017-06" db="EMBL/GenBank/DDBJ databases">
        <title>Ant-infecting Ophiocordyceps genomes reveal a high diversity of potential behavioral manipulation genes and a possible major role for enterotoxins.</title>
        <authorList>
            <person name="De Bekker C."/>
            <person name="Evans H.C."/>
            <person name="Brachmann A."/>
            <person name="Hughes D.P."/>
        </authorList>
    </citation>
    <scope>NUCLEOTIDE SEQUENCE [LARGE SCALE GENOMIC DNA]</scope>
    <source>
        <strain evidence="3 4">Map64</strain>
    </source>
</reference>
<dbReference type="PANTHER" id="PTHR12111:SF2">
    <property type="entry name" value="SPLICING FACTOR YJU2B-RELATED"/>
    <property type="match status" value="1"/>
</dbReference>